<protein>
    <recommendedName>
        <fullName evidence="4">Thioredoxin domain-containing protein</fullName>
    </recommendedName>
</protein>
<name>N1R3C0_AEGTA</name>
<proteinExistence type="predicted"/>
<dbReference type="InterPro" id="IPR003774">
    <property type="entry name" value="AlgH-like"/>
</dbReference>
<dbReference type="PANTHER" id="PTHR31984">
    <property type="entry name" value="TRANSPORTER, PUTATIVE (DUF179)-RELATED"/>
    <property type="match status" value="1"/>
</dbReference>
<dbReference type="AlphaFoldDB" id="N1R3C0"/>
<reference evidence="3" key="1">
    <citation type="submission" date="2015-06" db="UniProtKB">
        <authorList>
            <consortium name="EnsemblPlants"/>
        </authorList>
    </citation>
    <scope>IDENTIFICATION</scope>
</reference>
<keyword evidence="2" id="KW-0732">Signal</keyword>
<sequence>MRRLFVAAWPHLLISFLLVAPQSRAASSFGATAGRPEWQVLTRANFSSQIRLHPHILLVVTMTWYGESRSLMAEIQQLVATEEMELGRLKLMVVYRNSEKLLSDAIGATEGTKFIYYQQSIQFKYQGKLRARDILYSVRHIMSLKHEEAPFVALHTKDDVEEFIQSTDRAVLLSEFCGWFTRLASGRSNRSSGVTPSKTHAENVDVSGKTVTRQSDGRLELVIEDDELTFGGGSQLTGSPWKGGFTTANQSVSDQIRISTDENSKLCTVQKFQQFESFYAKLTALSREYFLPPEKVRFGLVTEKLPLSSFDIANASNSETWFLSVHYLGCTSCSVIAKEEDDLRSLLQSYHNLDVKEIDTDASGGEVTFPANRPSAILFIDRLSDSLKIRDESKLSLKLLREYAQKNYPPYVISGDLNSGNSRMRTKADPSALSTSKSDGHSGTARLHDLASKYMDLGEKMSVMVVRDGESISYKSASEGSTNSPLYEILTKLIHKTRSAHRSKKTRISFVAKDDDLKLLSDDPEVQVVDSVSIQESQRMDDLFASSDNVNDGIAEVSVHENNKATQVEYIDDGQTPTILEKTPAHYCGIDDNDLHCSDTEMEEQQAVEASDVSPDLREEAPIDVHGSNEVHDKLQKHRDEKIVTEVLDILKPDGRKANSNKEKSGPPNQQNVFSVLSQESERIENFISEDDLFNIDEESEKSDSKYSPRATFSSSSILASDNTEYTEQASENFNWWIKNAIPASSVVSSKELPRPPLFNQDFHEANSIPLLTASSFCRLVFGFEGCDSKNETPFLNTATLGVAWKKDVLVLFSNSWCGFCQRTELVVRELHRSFKSYMSLNSQFAKAQGLQTEENGGDLGLPTIYMMDCTANDCHHLLKSADKVARYTPPRADAGYCAPPPVRPSELLGCQAYYASSAVGPAQALPCERSCFRSTHRPGLHSTPAMQAARKSAVLPLDRWRLGQQAARNHKQQNWRQLSLLRKRRGRRKAVASVYTNRVCGKTSNTRFPINPEFWVFEKRVSYIRGVVRRAKQDFVRLGSFFGLRRSRSLYSSYPNNALVKASSQDMCSS</sequence>
<evidence type="ECO:0008006" key="4">
    <source>
        <dbReference type="Google" id="ProtNLM"/>
    </source>
</evidence>
<dbReference type="InterPro" id="IPR036249">
    <property type="entry name" value="Thioredoxin-like_sf"/>
</dbReference>
<feature type="region of interest" description="Disordered" evidence="1">
    <location>
        <begin position="651"/>
        <end position="672"/>
    </location>
</feature>
<evidence type="ECO:0000256" key="2">
    <source>
        <dbReference type="SAM" id="SignalP"/>
    </source>
</evidence>
<dbReference type="EnsemblPlants" id="EMT15637">
    <property type="protein sequence ID" value="EMT15637"/>
    <property type="gene ID" value="F775_01460"/>
</dbReference>
<dbReference type="Gene3D" id="3.40.30.10">
    <property type="entry name" value="Glutaredoxin"/>
    <property type="match status" value="1"/>
</dbReference>
<feature type="compositionally biased region" description="Polar residues" evidence="1">
    <location>
        <begin position="186"/>
        <end position="198"/>
    </location>
</feature>
<evidence type="ECO:0000256" key="1">
    <source>
        <dbReference type="SAM" id="MobiDB-lite"/>
    </source>
</evidence>
<feature type="compositionally biased region" description="Basic and acidic residues" evidence="1">
    <location>
        <begin position="651"/>
        <end position="665"/>
    </location>
</feature>
<accession>N1R3C0</accession>
<feature type="signal peptide" evidence="2">
    <location>
        <begin position="1"/>
        <end position="25"/>
    </location>
</feature>
<dbReference type="SUPFAM" id="SSF52833">
    <property type="entry name" value="Thioredoxin-like"/>
    <property type="match status" value="1"/>
</dbReference>
<feature type="region of interest" description="Disordered" evidence="1">
    <location>
        <begin position="419"/>
        <end position="445"/>
    </location>
</feature>
<dbReference type="PANTHER" id="PTHR31984:SF12">
    <property type="entry name" value="THIOREDOXIN DOMAIN-CONTAINING PROTEIN"/>
    <property type="match status" value="1"/>
</dbReference>
<feature type="region of interest" description="Disordered" evidence="1">
    <location>
        <begin position="186"/>
        <end position="206"/>
    </location>
</feature>
<organism evidence="3">
    <name type="scientific">Aegilops tauschii</name>
    <name type="common">Tausch's goatgrass</name>
    <name type="synonym">Aegilops squarrosa</name>
    <dbReference type="NCBI Taxonomy" id="37682"/>
    <lineage>
        <taxon>Eukaryota</taxon>
        <taxon>Viridiplantae</taxon>
        <taxon>Streptophyta</taxon>
        <taxon>Embryophyta</taxon>
        <taxon>Tracheophyta</taxon>
        <taxon>Spermatophyta</taxon>
        <taxon>Magnoliopsida</taxon>
        <taxon>Liliopsida</taxon>
        <taxon>Poales</taxon>
        <taxon>Poaceae</taxon>
        <taxon>BOP clade</taxon>
        <taxon>Pooideae</taxon>
        <taxon>Triticodae</taxon>
        <taxon>Triticeae</taxon>
        <taxon>Triticinae</taxon>
        <taxon>Aegilops</taxon>
    </lineage>
</organism>
<evidence type="ECO:0000313" key="3">
    <source>
        <dbReference type="EnsemblPlants" id="EMT15637"/>
    </source>
</evidence>
<feature type="chain" id="PRO_5014585503" description="Thioredoxin domain-containing protein" evidence="2">
    <location>
        <begin position="26"/>
        <end position="1071"/>
    </location>
</feature>